<dbReference type="Gene3D" id="3.30.300.10">
    <property type="match status" value="1"/>
</dbReference>
<evidence type="ECO:0000313" key="14">
    <source>
        <dbReference type="EMBL" id="MBF2735728.1"/>
    </source>
</evidence>
<name>A0A930XYC0_9GAMM</name>
<feature type="active site" evidence="11">
    <location>
        <position position="181"/>
    </location>
</feature>
<dbReference type="InterPro" id="IPR001674">
    <property type="entry name" value="GMP_synth_C"/>
</dbReference>
<keyword evidence="9 11" id="KW-0067">ATP-binding</keyword>
<dbReference type="AlphaFoldDB" id="A0A930XYC0"/>
<comment type="pathway">
    <text evidence="2 11">Purine metabolism; GMP biosynthesis; GMP from XMP (L-Gln route): step 1/1.</text>
</comment>
<dbReference type="PRINTS" id="PR00097">
    <property type="entry name" value="ANTSNTHASEII"/>
</dbReference>
<evidence type="ECO:0000259" key="13">
    <source>
        <dbReference type="PROSITE" id="PS51553"/>
    </source>
</evidence>
<dbReference type="InterPro" id="IPR014729">
    <property type="entry name" value="Rossmann-like_a/b/a_fold"/>
</dbReference>
<dbReference type="Gene3D" id="3.40.50.620">
    <property type="entry name" value="HUPs"/>
    <property type="match status" value="1"/>
</dbReference>
<dbReference type="SUPFAM" id="SSF54810">
    <property type="entry name" value="GMP synthetase C-terminal dimerisation domain"/>
    <property type="match status" value="1"/>
</dbReference>
<dbReference type="EC" id="6.3.5.2" evidence="3 11"/>
<dbReference type="SUPFAM" id="SSF52317">
    <property type="entry name" value="Class I glutamine amidotransferase-like"/>
    <property type="match status" value="1"/>
</dbReference>
<dbReference type="PRINTS" id="PR00096">
    <property type="entry name" value="GATASE"/>
</dbReference>
<dbReference type="NCBIfam" id="NF000848">
    <property type="entry name" value="PRK00074.1"/>
    <property type="match status" value="1"/>
</dbReference>
<dbReference type="FunFam" id="3.30.300.10:FF:000002">
    <property type="entry name" value="GMP synthase [glutamine-hydrolyzing]"/>
    <property type="match status" value="1"/>
</dbReference>
<feature type="binding site" evidence="12">
    <location>
        <begin position="234"/>
        <end position="240"/>
    </location>
    <ligand>
        <name>ATP</name>
        <dbReference type="ChEBI" id="CHEBI:30616"/>
    </ligand>
</feature>
<dbReference type="PRINTS" id="PR00099">
    <property type="entry name" value="CPSGATASE"/>
</dbReference>
<dbReference type="InterPro" id="IPR022310">
    <property type="entry name" value="NAD/GMP_synthase"/>
</dbReference>
<keyword evidence="15" id="KW-1185">Reference proteome</keyword>
<comment type="caution">
    <text evidence="14">The sequence shown here is derived from an EMBL/GenBank/DDBJ whole genome shotgun (WGS) entry which is preliminary data.</text>
</comment>
<evidence type="ECO:0000256" key="1">
    <source>
        <dbReference type="ARBA" id="ARBA00002332"/>
    </source>
</evidence>
<dbReference type="PANTHER" id="PTHR11922">
    <property type="entry name" value="GMP SYNTHASE-RELATED"/>
    <property type="match status" value="1"/>
</dbReference>
<dbReference type="PROSITE" id="PS51273">
    <property type="entry name" value="GATASE_TYPE_1"/>
    <property type="match status" value="1"/>
</dbReference>
<accession>A0A930XYC0</accession>
<evidence type="ECO:0000256" key="3">
    <source>
        <dbReference type="ARBA" id="ARBA00012746"/>
    </source>
</evidence>
<dbReference type="Gene3D" id="3.40.50.880">
    <property type="match status" value="1"/>
</dbReference>
<dbReference type="InterPro" id="IPR004739">
    <property type="entry name" value="GMP_synth_GATase"/>
</dbReference>
<dbReference type="InterPro" id="IPR029062">
    <property type="entry name" value="Class_I_gatase-like"/>
</dbReference>
<dbReference type="NCBIfam" id="TIGR00888">
    <property type="entry name" value="guaA_Nterm"/>
    <property type="match status" value="1"/>
</dbReference>
<evidence type="ECO:0000256" key="9">
    <source>
        <dbReference type="ARBA" id="ARBA00022840"/>
    </source>
</evidence>
<protein>
    <recommendedName>
        <fullName evidence="4 11">GMP synthase [glutamine-hydrolyzing]</fullName>
        <ecNumber evidence="3 11">6.3.5.2</ecNumber>
    </recommendedName>
    <alternativeName>
        <fullName evidence="11">GMP synthetase</fullName>
    </alternativeName>
    <alternativeName>
        <fullName evidence="11">Glutamine amidotransferase</fullName>
    </alternativeName>
</protein>
<proteinExistence type="inferred from homology"/>
<comment type="function">
    <text evidence="1 11">Catalyzes the synthesis of GMP from XMP.</text>
</comment>
<dbReference type="Pfam" id="PF02540">
    <property type="entry name" value="NAD_synthase"/>
    <property type="match status" value="1"/>
</dbReference>
<dbReference type="CDD" id="cd01742">
    <property type="entry name" value="GATase1_GMP_Synthase"/>
    <property type="match status" value="1"/>
</dbReference>
<evidence type="ECO:0000256" key="6">
    <source>
        <dbReference type="ARBA" id="ARBA00022741"/>
    </source>
</evidence>
<dbReference type="PANTHER" id="PTHR11922:SF2">
    <property type="entry name" value="GMP SYNTHASE [GLUTAMINE-HYDROLYZING]"/>
    <property type="match status" value="1"/>
</dbReference>
<reference evidence="14" key="1">
    <citation type="submission" date="2020-10" db="EMBL/GenBank/DDBJ databases">
        <title>An improved Amphimedon queenslandica hologenome assembly reveals how three proteobacterial symbionts can extend the metabolic phenotypic of their marine sponge host.</title>
        <authorList>
            <person name="Degnan B."/>
            <person name="Degnan S."/>
            <person name="Xiang X."/>
        </authorList>
    </citation>
    <scope>NUCLEOTIDE SEQUENCE</scope>
    <source>
        <strain evidence="14">AqS2</strain>
    </source>
</reference>
<sequence>MAGEAAAPAAGICVVDFGSQYTLLIARRLRELGVYSEVVGCAGDVAGALAGRAGVILSGGPASALAPGAPGLPPAVLASGLPVLGICYGMQLLARELGGELEACDSAGGYGRAEIEVAAAGGGLLDGLAAAGAKLAVWTSHGDRVARLPDGFAATAAGPSAPVMAMADPKRRLHGLQFHPEVAHTEQGMRMLERFAAEVCGADRGWTPARVAEQAAAAVRAQVGEQERVLLGLSGGVDSAVAAALLERALPGRLVCVLVDNGLLRENEAAEVKEAFADLGERLVVVDAAAEFMAALAGLDEPEAKRRAIGRTFIEVFEAEAARLGGIRFLAQGTIYPDVVESAGDGAGAAAKIKSHHNVGGLPARLGMELVEPLRLLFKDEVRRLGAELGLPAALLERHPFPGPGLAVRVPGEVTAARLETARRADSIFIAELRAAGWHQKVAQAFAVALPVDTVGVQGDGRTYAAAVALRAVVTDDFMTAAAAELPQELLARTATRICNEVPGVNRVLYDVTSKPPATVEWE</sequence>
<dbReference type="EMBL" id="JADHEI010000050">
    <property type="protein sequence ID" value="MBF2735728.1"/>
    <property type="molecule type" value="Genomic_DNA"/>
</dbReference>
<dbReference type="HAMAP" id="MF_00344">
    <property type="entry name" value="GMP_synthase"/>
    <property type="match status" value="1"/>
</dbReference>
<dbReference type="NCBIfam" id="TIGR00884">
    <property type="entry name" value="guaA_Cterm"/>
    <property type="match status" value="1"/>
</dbReference>
<dbReference type="CDD" id="cd01997">
    <property type="entry name" value="GMP_synthase_C"/>
    <property type="match status" value="1"/>
</dbReference>
<comment type="catalytic activity">
    <reaction evidence="11">
        <text>XMP + L-glutamine + ATP + H2O = GMP + L-glutamate + AMP + diphosphate + 2 H(+)</text>
        <dbReference type="Rhea" id="RHEA:11680"/>
        <dbReference type="ChEBI" id="CHEBI:15377"/>
        <dbReference type="ChEBI" id="CHEBI:15378"/>
        <dbReference type="ChEBI" id="CHEBI:29985"/>
        <dbReference type="ChEBI" id="CHEBI:30616"/>
        <dbReference type="ChEBI" id="CHEBI:33019"/>
        <dbReference type="ChEBI" id="CHEBI:57464"/>
        <dbReference type="ChEBI" id="CHEBI:58115"/>
        <dbReference type="ChEBI" id="CHEBI:58359"/>
        <dbReference type="ChEBI" id="CHEBI:456215"/>
        <dbReference type="EC" id="6.3.5.2"/>
    </reaction>
</comment>
<evidence type="ECO:0000256" key="10">
    <source>
        <dbReference type="ARBA" id="ARBA00022962"/>
    </source>
</evidence>
<organism evidence="14 15">
    <name type="scientific">Candidatus Amphirhobacter heronislandensis</name>
    <dbReference type="NCBI Taxonomy" id="1732024"/>
    <lineage>
        <taxon>Bacteria</taxon>
        <taxon>Pseudomonadati</taxon>
        <taxon>Pseudomonadota</taxon>
        <taxon>Gammaproteobacteria</taxon>
        <taxon>Candidatus Tethybacterales</taxon>
        <taxon>Candidatus Tethybacteraceae</taxon>
        <taxon>Candidatus Amphirhobacter</taxon>
    </lineage>
</organism>
<dbReference type="InterPro" id="IPR022955">
    <property type="entry name" value="GMP_synthase"/>
</dbReference>
<keyword evidence="8 11" id="KW-0658">Purine biosynthesis</keyword>
<dbReference type="PROSITE" id="PS51553">
    <property type="entry name" value="GMPS_ATP_PPASE"/>
    <property type="match status" value="1"/>
</dbReference>
<dbReference type="SUPFAM" id="SSF52402">
    <property type="entry name" value="Adenine nucleotide alpha hydrolases-like"/>
    <property type="match status" value="1"/>
</dbReference>
<dbReference type="GO" id="GO:0005524">
    <property type="term" value="F:ATP binding"/>
    <property type="evidence" value="ECO:0007669"/>
    <property type="project" value="UniProtKB-UniRule"/>
</dbReference>
<evidence type="ECO:0000256" key="4">
    <source>
        <dbReference type="ARBA" id="ARBA00021562"/>
    </source>
</evidence>
<keyword evidence="5 11" id="KW-0436">Ligase</keyword>
<dbReference type="Proteomes" id="UP000604381">
    <property type="component" value="Unassembled WGS sequence"/>
</dbReference>
<evidence type="ECO:0000256" key="8">
    <source>
        <dbReference type="ARBA" id="ARBA00022755"/>
    </source>
</evidence>
<keyword evidence="7 11" id="KW-0332">GMP biosynthesis</keyword>
<dbReference type="Pfam" id="PF00117">
    <property type="entry name" value="GATase"/>
    <property type="match status" value="1"/>
</dbReference>
<evidence type="ECO:0000313" key="15">
    <source>
        <dbReference type="Proteomes" id="UP000604381"/>
    </source>
</evidence>
<gene>
    <name evidence="11 14" type="primary">guaA</name>
    <name evidence="14" type="ORF">ISN26_06625</name>
</gene>
<dbReference type="InterPro" id="IPR025777">
    <property type="entry name" value="GMPS_ATP_PPase_dom"/>
</dbReference>
<evidence type="ECO:0000256" key="7">
    <source>
        <dbReference type="ARBA" id="ARBA00022749"/>
    </source>
</evidence>
<feature type="active site" description="Nucleophile" evidence="11">
    <location>
        <position position="87"/>
    </location>
</feature>
<dbReference type="Pfam" id="PF00958">
    <property type="entry name" value="GMP_synt_C"/>
    <property type="match status" value="1"/>
</dbReference>
<comment type="subunit">
    <text evidence="11">Homodimer.</text>
</comment>
<dbReference type="InterPro" id="IPR017926">
    <property type="entry name" value="GATASE"/>
</dbReference>
<dbReference type="GO" id="GO:0005829">
    <property type="term" value="C:cytosol"/>
    <property type="evidence" value="ECO:0007669"/>
    <property type="project" value="TreeGrafter"/>
</dbReference>
<feature type="active site" evidence="11">
    <location>
        <position position="179"/>
    </location>
</feature>
<dbReference type="GO" id="GO:0003921">
    <property type="term" value="F:GMP synthase activity"/>
    <property type="evidence" value="ECO:0007669"/>
    <property type="project" value="InterPro"/>
</dbReference>
<keyword evidence="10 11" id="KW-0315">Glutamine amidotransferase</keyword>
<evidence type="ECO:0000256" key="5">
    <source>
        <dbReference type="ARBA" id="ARBA00022598"/>
    </source>
</evidence>
<evidence type="ECO:0000256" key="2">
    <source>
        <dbReference type="ARBA" id="ARBA00005153"/>
    </source>
</evidence>
<evidence type="ECO:0000256" key="12">
    <source>
        <dbReference type="PROSITE-ProRule" id="PRU00886"/>
    </source>
</evidence>
<evidence type="ECO:0000256" key="11">
    <source>
        <dbReference type="HAMAP-Rule" id="MF_00344"/>
    </source>
</evidence>
<feature type="domain" description="GMPS ATP-PPase" evidence="13">
    <location>
        <begin position="206"/>
        <end position="398"/>
    </location>
</feature>
<keyword evidence="6 11" id="KW-0547">Nucleotide-binding</keyword>